<feature type="transmembrane region" description="Helical" evidence="6">
    <location>
        <begin position="300"/>
        <end position="325"/>
    </location>
</feature>
<keyword evidence="4 6" id="KW-1133">Transmembrane helix</keyword>
<feature type="transmembrane region" description="Helical" evidence="6">
    <location>
        <begin position="185"/>
        <end position="204"/>
    </location>
</feature>
<evidence type="ECO:0000256" key="5">
    <source>
        <dbReference type="ARBA" id="ARBA00023136"/>
    </source>
</evidence>
<feature type="transmembrane region" description="Helical" evidence="6">
    <location>
        <begin position="20"/>
        <end position="41"/>
    </location>
</feature>
<evidence type="ECO:0000256" key="1">
    <source>
        <dbReference type="ARBA" id="ARBA00004651"/>
    </source>
</evidence>
<evidence type="ECO:0000256" key="4">
    <source>
        <dbReference type="ARBA" id="ARBA00022989"/>
    </source>
</evidence>
<keyword evidence="8" id="KW-1185">Reference proteome</keyword>
<proteinExistence type="predicted"/>
<feature type="transmembrane region" description="Helical" evidence="6">
    <location>
        <begin position="87"/>
        <end position="111"/>
    </location>
</feature>
<accession>A0A7W7CX74</accession>
<reference evidence="7 8" key="1">
    <citation type="submission" date="2020-08" db="EMBL/GenBank/DDBJ databases">
        <title>Sequencing the genomes of 1000 actinobacteria strains.</title>
        <authorList>
            <person name="Klenk H.-P."/>
        </authorList>
    </citation>
    <scope>NUCLEOTIDE SEQUENCE [LARGE SCALE GENOMIC DNA]</scope>
    <source>
        <strain evidence="7 8">DSM 45518</strain>
    </source>
</reference>
<dbReference type="Proteomes" id="UP000542742">
    <property type="component" value="Unassembled WGS sequence"/>
</dbReference>
<evidence type="ECO:0000313" key="8">
    <source>
        <dbReference type="Proteomes" id="UP000542742"/>
    </source>
</evidence>
<feature type="transmembrane region" description="Helical" evidence="6">
    <location>
        <begin position="337"/>
        <end position="357"/>
    </location>
</feature>
<dbReference type="AlphaFoldDB" id="A0A7W7CX74"/>
<protein>
    <submittedName>
        <fullName evidence="7">O-antigen/teichoic acid export membrane protein</fullName>
    </submittedName>
</protein>
<comment type="subcellular location">
    <subcellularLocation>
        <location evidence="1">Cell membrane</location>
        <topology evidence="1">Multi-pass membrane protein</topology>
    </subcellularLocation>
</comment>
<dbReference type="PANTHER" id="PTHR30250">
    <property type="entry name" value="PST FAMILY PREDICTED COLANIC ACID TRANSPORTER"/>
    <property type="match status" value="1"/>
</dbReference>
<evidence type="ECO:0000256" key="6">
    <source>
        <dbReference type="SAM" id="Phobius"/>
    </source>
</evidence>
<feature type="transmembrane region" description="Helical" evidence="6">
    <location>
        <begin position="123"/>
        <end position="145"/>
    </location>
</feature>
<keyword evidence="2" id="KW-1003">Cell membrane</keyword>
<feature type="transmembrane region" description="Helical" evidence="6">
    <location>
        <begin position="53"/>
        <end position="75"/>
    </location>
</feature>
<feature type="transmembrane region" description="Helical" evidence="6">
    <location>
        <begin position="392"/>
        <end position="410"/>
    </location>
</feature>
<feature type="transmembrane region" description="Helical" evidence="6">
    <location>
        <begin position="369"/>
        <end position="386"/>
    </location>
</feature>
<dbReference type="EMBL" id="JACHMF010000001">
    <property type="protein sequence ID" value="MBB4695090.1"/>
    <property type="molecule type" value="Genomic_DNA"/>
</dbReference>
<keyword evidence="3 6" id="KW-0812">Transmembrane</keyword>
<keyword evidence="5 6" id="KW-0472">Membrane</keyword>
<dbReference type="GO" id="GO:0005886">
    <property type="term" value="C:plasma membrane"/>
    <property type="evidence" value="ECO:0007669"/>
    <property type="project" value="UniProtKB-SubCell"/>
</dbReference>
<evidence type="ECO:0000256" key="3">
    <source>
        <dbReference type="ARBA" id="ARBA00022692"/>
    </source>
</evidence>
<name>A0A7W7CX74_9ACTN</name>
<evidence type="ECO:0000313" key="7">
    <source>
        <dbReference type="EMBL" id="MBB4695090.1"/>
    </source>
</evidence>
<organism evidence="7 8">
    <name type="scientific">Paractinoplanes abujensis</name>
    <dbReference type="NCBI Taxonomy" id="882441"/>
    <lineage>
        <taxon>Bacteria</taxon>
        <taxon>Bacillati</taxon>
        <taxon>Actinomycetota</taxon>
        <taxon>Actinomycetes</taxon>
        <taxon>Micromonosporales</taxon>
        <taxon>Micromonosporaceae</taxon>
        <taxon>Paractinoplanes</taxon>
    </lineage>
</organism>
<gene>
    <name evidence="7" type="ORF">BKA14_005238</name>
</gene>
<dbReference type="InterPro" id="IPR050833">
    <property type="entry name" value="Poly_Biosynth_Transport"/>
</dbReference>
<evidence type="ECO:0000256" key="2">
    <source>
        <dbReference type="ARBA" id="ARBA00022475"/>
    </source>
</evidence>
<comment type="caution">
    <text evidence="7">The sequence shown here is derived from an EMBL/GenBank/DDBJ whole genome shotgun (WGS) entry which is preliminary data.</text>
</comment>
<dbReference type="PANTHER" id="PTHR30250:SF11">
    <property type="entry name" value="O-ANTIGEN TRANSPORTER-RELATED"/>
    <property type="match status" value="1"/>
</dbReference>
<feature type="transmembrane region" description="Helical" evidence="6">
    <location>
        <begin position="157"/>
        <end position="179"/>
    </location>
</feature>
<dbReference type="RefSeq" id="WP_184953489.1">
    <property type="nucleotide sequence ID" value="NZ_BOMC01000072.1"/>
</dbReference>
<sequence>MTEAATLPQDRRPPMVRAAIQTYGSYVLASAGGLANVVLTARLLGASGRGEVAFLTTVAGLVAFLASLSAYEAMINISGTLPGERPALAGAGVVLAGVLGTAGATAAWLFFRFVPAPAIQFSHLDAVIAVSAIPISILQTYFLYLARASYNLAMASLGWISAPLATLALNAGFAAAGGLTIRVAVMNWVIGLAVSAALLVAHVCRSSGFALPSRPLLRQILGFGLRSHLGGVMVSGTYRLDHWILGAFGGARELGTYSVTVAWFDAIAHLSRAVSVTFRPDLLRASAEDAGRQSARIFRVCAVLVLIIVGGTVLAAPLLCVTIFGPEFADSVLDLRILAVGAFGMLALNIFGTALVAQQRPILESIAHGVGFAVAIGLYVTLIPPFGATGAALASAVSYLICGLVALILVQRTLGLQPGSLLPRSSDLAQLAGFLQRRKG</sequence>